<dbReference type="RefSeq" id="WP_137448766.1">
    <property type="nucleotide sequence ID" value="NZ_SZZH01000001.1"/>
</dbReference>
<evidence type="ECO:0000256" key="1">
    <source>
        <dbReference type="SAM" id="Phobius"/>
    </source>
</evidence>
<comment type="caution">
    <text evidence="2">The sequence shown here is derived from an EMBL/GenBank/DDBJ whole genome shotgun (WGS) entry which is preliminary data.</text>
</comment>
<feature type="transmembrane region" description="Helical" evidence="1">
    <location>
        <begin position="282"/>
        <end position="303"/>
    </location>
</feature>
<feature type="transmembrane region" description="Helical" evidence="1">
    <location>
        <begin position="135"/>
        <end position="158"/>
    </location>
</feature>
<proteinExistence type="predicted"/>
<evidence type="ECO:0008006" key="4">
    <source>
        <dbReference type="Google" id="ProtNLM"/>
    </source>
</evidence>
<evidence type="ECO:0000313" key="3">
    <source>
        <dbReference type="Proteomes" id="UP000306985"/>
    </source>
</evidence>
<dbReference type="EMBL" id="SZZH01000001">
    <property type="protein sequence ID" value="TKV61462.1"/>
    <property type="molecule type" value="Genomic_DNA"/>
</dbReference>
<protein>
    <recommendedName>
        <fullName evidence="4">DUF3592 domain-containing protein</fullName>
    </recommendedName>
</protein>
<accession>A0A4U6QN47</accession>
<sequence length="345" mass="36203">MQNSSVPSAGWSVEGLSSAVRSAGRGYSRAALLFLAVVLLIPVLLVLIVPAVAADAVGLTERIPAVVQVVDRQRLRDSSNKRPRWSVTVSWTGADGSPHEGSDIVTSAAAPYVVGQRVEIGVYGDDITMKKPGEAWWVLALAGAFTLIGLVVAAMFWWRSRAWSSLPRLVGVAEPQRMTVVGPGDRVRLRSSRFAPAHRGQVVPVRTGQPVDAESTVVMLEAPTAGGSTRPPAVGDQLDVWSNGRVAAVRRRVDGAWWVTGLGADGRSAAALTGPAASRSSVVGGSVLVLFGAIVLAGGRFALRQGFVAPGWGLSVLGLAGVLAGIVVLGRGRSRARRRQHVDRP</sequence>
<keyword evidence="1" id="KW-0472">Membrane</keyword>
<feature type="transmembrane region" description="Helical" evidence="1">
    <location>
        <begin position="31"/>
        <end position="53"/>
    </location>
</feature>
<gene>
    <name evidence="2" type="ORF">FDO65_07760</name>
</gene>
<name>A0A4U6QN47_9ACTN</name>
<feature type="transmembrane region" description="Helical" evidence="1">
    <location>
        <begin position="309"/>
        <end position="330"/>
    </location>
</feature>
<organism evidence="2 3">
    <name type="scientific">Nakamurella flava</name>
    <dbReference type="NCBI Taxonomy" id="2576308"/>
    <lineage>
        <taxon>Bacteria</taxon>
        <taxon>Bacillati</taxon>
        <taxon>Actinomycetota</taxon>
        <taxon>Actinomycetes</taxon>
        <taxon>Nakamurellales</taxon>
        <taxon>Nakamurellaceae</taxon>
        <taxon>Nakamurella</taxon>
    </lineage>
</organism>
<reference evidence="2 3" key="1">
    <citation type="submission" date="2019-05" db="EMBL/GenBank/DDBJ databases">
        <title>Nakamurella sp. N5BH11, whole genome shotgun sequence.</title>
        <authorList>
            <person name="Tuo L."/>
        </authorList>
    </citation>
    <scope>NUCLEOTIDE SEQUENCE [LARGE SCALE GENOMIC DNA]</scope>
    <source>
        <strain evidence="2 3">N5BH11</strain>
    </source>
</reference>
<keyword evidence="1" id="KW-0812">Transmembrane</keyword>
<dbReference type="AlphaFoldDB" id="A0A4U6QN47"/>
<dbReference type="Proteomes" id="UP000306985">
    <property type="component" value="Unassembled WGS sequence"/>
</dbReference>
<evidence type="ECO:0000313" key="2">
    <source>
        <dbReference type="EMBL" id="TKV61462.1"/>
    </source>
</evidence>
<keyword evidence="3" id="KW-1185">Reference proteome</keyword>
<keyword evidence="1" id="KW-1133">Transmembrane helix</keyword>